<keyword evidence="1" id="KW-0677">Repeat</keyword>
<dbReference type="EMBL" id="HG719858">
    <property type="protein sequence ID" value="CDJ58826.1"/>
    <property type="molecule type" value="Genomic_DNA"/>
</dbReference>
<evidence type="ECO:0000313" key="5">
    <source>
        <dbReference type="EMBL" id="CDJ58826.1"/>
    </source>
</evidence>
<feature type="repeat" description="RCC1" evidence="2">
    <location>
        <begin position="347"/>
        <end position="403"/>
    </location>
</feature>
<organism evidence="5 6">
    <name type="scientific">Eimeria maxima</name>
    <name type="common">Coccidian parasite</name>
    <dbReference type="NCBI Taxonomy" id="5804"/>
    <lineage>
        <taxon>Eukaryota</taxon>
        <taxon>Sar</taxon>
        <taxon>Alveolata</taxon>
        <taxon>Apicomplexa</taxon>
        <taxon>Conoidasida</taxon>
        <taxon>Coccidia</taxon>
        <taxon>Eucoccidiorida</taxon>
        <taxon>Eimeriorina</taxon>
        <taxon>Eimeriidae</taxon>
        <taxon>Eimeria</taxon>
    </lineage>
</organism>
<dbReference type="AlphaFoldDB" id="U6M478"/>
<protein>
    <submittedName>
        <fullName evidence="5">Regulator of chromosome condensation domain-containing protein, putative</fullName>
    </submittedName>
</protein>
<accession>U6M478</accession>
<dbReference type="GeneID" id="25339329"/>
<dbReference type="PROSITE" id="PS00626">
    <property type="entry name" value="RCC1_2"/>
    <property type="match status" value="2"/>
</dbReference>
<proteinExistence type="predicted"/>
<dbReference type="InterPro" id="IPR058923">
    <property type="entry name" value="RCC1-like_dom"/>
</dbReference>
<keyword evidence="6" id="KW-1185">Reference proteome</keyword>
<feature type="domain" description="RCC1-like" evidence="4">
    <location>
        <begin position="55"/>
        <end position="402"/>
    </location>
</feature>
<evidence type="ECO:0000256" key="3">
    <source>
        <dbReference type="SAM" id="MobiDB-lite"/>
    </source>
</evidence>
<dbReference type="OMA" id="IFVWGTG"/>
<evidence type="ECO:0000256" key="1">
    <source>
        <dbReference type="ARBA" id="ARBA00022737"/>
    </source>
</evidence>
<evidence type="ECO:0000259" key="4">
    <source>
        <dbReference type="Pfam" id="PF25390"/>
    </source>
</evidence>
<dbReference type="InterPro" id="IPR009091">
    <property type="entry name" value="RCC1/BLIP-II"/>
</dbReference>
<dbReference type="Gene3D" id="2.130.10.30">
    <property type="entry name" value="Regulator of chromosome condensation 1/beta-lactamase-inhibitor protein II"/>
    <property type="match status" value="2"/>
</dbReference>
<dbReference type="PANTHER" id="PTHR22870:SF466">
    <property type="entry name" value="ANKYRIN REPEAT-CONTAINING PROTEIN"/>
    <property type="match status" value="1"/>
</dbReference>
<feature type="repeat" description="RCC1" evidence="2">
    <location>
        <begin position="236"/>
        <end position="288"/>
    </location>
</feature>
<dbReference type="Pfam" id="PF25390">
    <property type="entry name" value="WD40_RLD"/>
    <property type="match status" value="1"/>
</dbReference>
<reference evidence="5" key="1">
    <citation type="submission" date="2013-10" db="EMBL/GenBank/DDBJ databases">
        <title>Genomic analysis of the causative agents of coccidiosis in chickens.</title>
        <authorList>
            <person name="Reid A.J."/>
            <person name="Blake D."/>
            <person name="Billington K."/>
            <person name="Browne H."/>
            <person name="Dunn M."/>
            <person name="Hung S."/>
            <person name="Kawahara F."/>
            <person name="Miranda-Saavedra D."/>
            <person name="Mourier T."/>
            <person name="Nagra H."/>
            <person name="Otto T.D."/>
            <person name="Rawlings N."/>
            <person name="Sanchez A."/>
            <person name="Sanders M."/>
            <person name="Subramaniam C."/>
            <person name="Tay Y."/>
            <person name="Dear P."/>
            <person name="Doerig C."/>
            <person name="Gruber A."/>
            <person name="Parkinson J."/>
            <person name="Shirley M."/>
            <person name="Wan K.L."/>
            <person name="Berriman M."/>
            <person name="Tomley F."/>
            <person name="Pain A."/>
        </authorList>
    </citation>
    <scope>NUCLEOTIDE SEQUENCE [LARGE SCALE GENOMIC DNA]</scope>
    <source>
        <strain evidence="5">Weybridge</strain>
    </source>
</reference>
<feature type="repeat" description="RCC1" evidence="2">
    <location>
        <begin position="89"/>
        <end position="174"/>
    </location>
</feature>
<dbReference type="SUPFAM" id="SSF50985">
    <property type="entry name" value="RCC1/BLIP-II"/>
    <property type="match status" value="1"/>
</dbReference>
<dbReference type="PANTHER" id="PTHR22870">
    <property type="entry name" value="REGULATOR OF CHROMOSOME CONDENSATION"/>
    <property type="match status" value="1"/>
</dbReference>
<dbReference type="RefSeq" id="XP_013335474.1">
    <property type="nucleotide sequence ID" value="XM_013480020.1"/>
</dbReference>
<evidence type="ECO:0000313" key="6">
    <source>
        <dbReference type="Proteomes" id="UP000030763"/>
    </source>
</evidence>
<evidence type="ECO:0000256" key="2">
    <source>
        <dbReference type="PROSITE-ProRule" id="PRU00235"/>
    </source>
</evidence>
<dbReference type="PROSITE" id="PS50012">
    <property type="entry name" value="RCC1_3"/>
    <property type="match status" value="5"/>
</dbReference>
<gene>
    <name evidence="5" type="ORF">EMWEY_00053430</name>
</gene>
<dbReference type="InterPro" id="IPR051210">
    <property type="entry name" value="Ub_ligase/GEF_domain"/>
</dbReference>
<name>U6M478_EIMMA</name>
<feature type="repeat" description="RCC1" evidence="2">
    <location>
        <begin position="289"/>
        <end position="346"/>
    </location>
</feature>
<feature type="region of interest" description="Disordered" evidence="3">
    <location>
        <begin position="35"/>
        <end position="59"/>
    </location>
</feature>
<sequence>MLIQPRATEGTAVAPPAALLLIALRVRPLEDLMYTRGAPTSTDRGAEGDYGGPSTADGPKEILMPLQKGDRPVSVSCGNGFSLVVTQMGCLYTWGSNSHGQCGRPPHDALPGEQEFGANVNNSSFGGFGSRDVFGGRTRSSSCLPPGEVRGALASQKVVGAACGGRMCAAVTANGEIFVWGDVRTERTLRGNKTEGGKPQPHEPRLVPLPAEEGGPARAVAVACGESHCVALSARGFVYTWGSNFYGQLGLGGGPRTVEGPQLVSALKDEHVASVACGAQHSLCLTQDGKVFVWGYGKDGQCAEPTHLDVPLPLQVDFGGPEGTHSAGRCTQISGGEGHSLALCGKGKIFVWGRGREGQLGRGGLVESPAASRDAPVEVTLGDGEQVVLAACGGCHTLAATKPSSE</sequence>
<dbReference type="Proteomes" id="UP000030763">
    <property type="component" value="Unassembled WGS sequence"/>
</dbReference>
<reference evidence="5" key="2">
    <citation type="submission" date="2013-10" db="EMBL/GenBank/DDBJ databases">
        <authorList>
            <person name="Aslett M."/>
        </authorList>
    </citation>
    <scope>NUCLEOTIDE SEQUENCE [LARGE SCALE GENOMIC DNA]</scope>
    <source>
        <strain evidence="5">Weybridge</strain>
    </source>
</reference>
<dbReference type="VEuPathDB" id="ToxoDB:EMWEY_00053430"/>
<dbReference type="InterPro" id="IPR000408">
    <property type="entry name" value="Reg_chr_condens"/>
</dbReference>
<dbReference type="OrthoDB" id="10256179at2759"/>
<dbReference type="PRINTS" id="PR00633">
    <property type="entry name" value="RCCNDNSATION"/>
</dbReference>
<feature type="repeat" description="RCC1" evidence="2">
    <location>
        <begin position="175"/>
        <end position="235"/>
    </location>
</feature>